<keyword evidence="1" id="KW-1133">Transmembrane helix</keyword>
<keyword evidence="3" id="KW-1185">Reference proteome</keyword>
<feature type="transmembrane region" description="Helical" evidence="1">
    <location>
        <begin position="15"/>
        <end position="33"/>
    </location>
</feature>
<comment type="caution">
    <text evidence="2">The sequence shown here is derived from an EMBL/GenBank/DDBJ whole genome shotgun (WGS) entry which is preliminary data.</text>
</comment>
<keyword evidence="1" id="KW-0812">Transmembrane</keyword>
<protein>
    <submittedName>
        <fullName evidence="2">Uncharacterized protein</fullName>
    </submittedName>
</protein>
<gene>
    <name evidence="2" type="ORF">EHQ90_22195</name>
</gene>
<dbReference type="RefSeq" id="WP_135686624.1">
    <property type="nucleotide sequence ID" value="NZ_RQEQ01000008.1"/>
</dbReference>
<organism evidence="2 3">
    <name type="scientific">Leptospira stimsonii</name>
    <dbReference type="NCBI Taxonomy" id="2202203"/>
    <lineage>
        <taxon>Bacteria</taxon>
        <taxon>Pseudomonadati</taxon>
        <taxon>Spirochaetota</taxon>
        <taxon>Spirochaetia</taxon>
        <taxon>Leptospirales</taxon>
        <taxon>Leptospiraceae</taxon>
        <taxon>Leptospira</taxon>
    </lineage>
</organism>
<sequence length="186" mass="20203">MAKKNSYFDAFNKDTAIGAGVTVSAMILSYMAQNFVPESMDTKKKLRPILIPILVALAAAFIPKKEYKPYAIIGAAIMLAFGLLKALDEEKSKDKRITGKLFGLDTLSGDPNEKKLQFNSLDEVKQFIDATQAQVNGSDGTVYEYATIADQTAQVNGEDSNALYGNEDGGLYGELEEVREFAGGLL</sequence>
<feature type="transmembrane region" description="Helical" evidence="1">
    <location>
        <begin position="69"/>
        <end position="87"/>
    </location>
</feature>
<name>A0ABY2MVD3_9LEPT</name>
<reference evidence="3" key="1">
    <citation type="journal article" date="2019" name="PLoS Negl. Trop. Dis.">
        <title>Revisiting the worldwide diversity of Leptospira species in the environment.</title>
        <authorList>
            <person name="Vincent A.T."/>
            <person name="Schiettekatte O."/>
            <person name="Bourhy P."/>
            <person name="Veyrier F.J."/>
            <person name="Picardeau M."/>
        </authorList>
    </citation>
    <scope>NUCLEOTIDE SEQUENCE [LARGE SCALE GENOMIC DNA]</scope>
    <source>
        <strain evidence="3">201702407</strain>
    </source>
</reference>
<feature type="transmembrane region" description="Helical" evidence="1">
    <location>
        <begin position="45"/>
        <end position="63"/>
    </location>
</feature>
<keyword evidence="1" id="KW-0472">Membrane</keyword>
<dbReference type="Proteomes" id="UP000297422">
    <property type="component" value="Unassembled WGS sequence"/>
</dbReference>
<evidence type="ECO:0000256" key="1">
    <source>
        <dbReference type="SAM" id="Phobius"/>
    </source>
</evidence>
<evidence type="ECO:0000313" key="3">
    <source>
        <dbReference type="Proteomes" id="UP000297422"/>
    </source>
</evidence>
<evidence type="ECO:0000313" key="2">
    <source>
        <dbReference type="EMBL" id="TGM08803.1"/>
    </source>
</evidence>
<accession>A0ABY2MVD3</accession>
<proteinExistence type="predicted"/>
<dbReference type="EMBL" id="RQGT01000134">
    <property type="protein sequence ID" value="TGM08803.1"/>
    <property type="molecule type" value="Genomic_DNA"/>
</dbReference>